<dbReference type="OrthoDB" id="3598281at2759"/>
<dbReference type="Proteomes" id="UP000078576">
    <property type="component" value="Unassembled WGS sequence"/>
</dbReference>
<evidence type="ECO:0000313" key="6">
    <source>
        <dbReference type="Proteomes" id="UP000078576"/>
    </source>
</evidence>
<evidence type="ECO:0000256" key="2">
    <source>
        <dbReference type="SAM" id="MobiDB-lite"/>
    </source>
</evidence>
<proteinExistence type="predicted"/>
<dbReference type="EMBL" id="KN714732">
    <property type="protein sequence ID" value="KUI59553.1"/>
    <property type="molecule type" value="Genomic_DNA"/>
</dbReference>
<dbReference type="STRING" id="694573.A0A194V6N7"/>
<dbReference type="PANTHER" id="PTHR36681">
    <property type="entry name" value="NUCLEAR GTPASE, GERMINAL CENTER-ASSOCIATED, TANDEM DUPLICATE 3"/>
    <property type="match status" value="1"/>
</dbReference>
<dbReference type="AlphaFoldDB" id="A0A194V6N7"/>
<gene>
    <name evidence="5" type="ORF">VP1G_06781</name>
</gene>
<dbReference type="Gene3D" id="3.40.50.300">
    <property type="entry name" value="P-loop containing nucleotide triphosphate hydrolases"/>
    <property type="match status" value="1"/>
</dbReference>
<keyword evidence="6" id="KW-1185">Reference proteome</keyword>
<evidence type="ECO:0000313" key="5">
    <source>
        <dbReference type="EMBL" id="KUI59553.1"/>
    </source>
</evidence>
<feature type="compositionally biased region" description="Basic residues" evidence="2">
    <location>
        <begin position="555"/>
        <end position="565"/>
    </location>
</feature>
<feature type="compositionally biased region" description="Basic and acidic residues" evidence="2">
    <location>
        <begin position="55"/>
        <end position="72"/>
    </location>
</feature>
<dbReference type="Pfam" id="PF00350">
    <property type="entry name" value="Dynamin_N"/>
    <property type="match status" value="1"/>
</dbReference>
<feature type="coiled-coil region" evidence="1">
    <location>
        <begin position="586"/>
        <end position="627"/>
    </location>
</feature>
<feature type="coiled-coil region" evidence="1">
    <location>
        <begin position="493"/>
        <end position="527"/>
    </location>
</feature>
<dbReference type="Pfam" id="PF24564">
    <property type="entry name" value="DUF7605"/>
    <property type="match status" value="1"/>
</dbReference>
<evidence type="ECO:0000256" key="1">
    <source>
        <dbReference type="SAM" id="Coils"/>
    </source>
</evidence>
<feature type="region of interest" description="Disordered" evidence="2">
    <location>
        <begin position="45"/>
        <end position="72"/>
    </location>
</feature>
<evidence type="ECO:0000259" key="3">
    <source>
        <dbReference type="Pfam" id="PF00350"/>
    </source>
</evidence>
<feature type="compositionally biased region" description="Acidic residues" evidence="2">
    <location>
        <begin position="569"/>
        <end position="580"/>
    </location>
</feature>
<dbReference type="PANTHER" id="PTHR36681:SF3">
    <property type="entry name" value="NUCLEAR GTPASE, GERMINAL CENTER-ASSOCIATED, TANDEM DUPLICATE 3"/>
    <property type="match status" value="1"/>
</dbReference>
<feature type="region of interest" description="Disordered" evidence="2">
    <location>
        <begin position="1"/>
        <end position="26"/>
    </location>
</feature>
<sequence>MASEEPTPQKPPQTGGIRSSSAPVGSATCLSTTDIFAANTAAASDNISGTQDDSGDWHEHVSGSRRQGDENTCKVSVEANEHIVKVAGDNTVQGSTQTNVKIEQHLDTPSIPRDIPSIPTIAPTEGPTVSAHIEETTVKMEMTGFALPSAANAPQQPKKITLDKLRNVADSTDLAKLEAGVETARGILDAIRRPMVDSKQREQIEWLNAIDRLMAKSNRTRTVVAVAGSTGAGKSSLVNAVLDEETLLTTSGFRACTAVITEISYNEDDWASELKLLFNDLVEDKQLASAHIDAKTEAGIAYAKIRAVYPDLAPEMLVKSKPEQLANRDTVSNALGKTREIACSNPCDLHKTLQVYLDSKDKATKGGSGSSQDMAFWPLIKVVRVYCKAEALSTGLVLVDLPGIQDANVARSAIASKYMSECSAVWVTAPIKRAVDNKSAKDLLGRGSRLQLKLDGIYSNVTFICTMTDDIQLSESVEAFDQDGQIQVILAREDELNKVIREKEDIVNKVKQRLDDTNTEYEAISKELDVWKGLKKKKKEGQQVCLPCVPAKRKRPEAAKTRSRKPPVVEDDSDSDDTDDLSPLTMEQISHKLDEIESKAQSKYDECTEIEKECDNLMQTLSDLHNEKTGIAGESNRLAIQKRNEHVKQAIQVDFAAGIMEIDEEGAEADEETFDPSIRKRDYDEVARSLSVFCISSKAFQQLCGRRKRETQVQGFKHLLDTEIPLLQNHAKKLPEKGRILAHKAFLNEFWRLLNSLTIWVTSCALELDAMKMSEQDQGYEMKHLQVAVENLKRNLRMAILAQKQELCNIRQNQFNTKSTAATAYASKEVEKVVMTWSTKQADGGFGLPCNTYRAICRRHGSRTRSERSRDFNEDILHPYLLKISTPWEQLFGHFIPVSIEKFVVTFLKALKDFHDTMSSRPELEKCKKVSLKLLEQQIVSHATNMKNTIEIIQASIQKEQRQASRTFLPEIKKEMTKAYSQCVVEKGPGCFLHIKEHMLIHVRKSKSTIYRKANHRVMKELDKLLESNSKEIEETAHSLVKQVEADYRTIISSSEMIEASEVVRDHVLGVLYEVDSQFEKVLCMEQMDVDPSQSSQPVTEIVSANPVVQDAPQTDTSDNLVVNP</sequence>
<feature type="domain" description="Dynamin N-terminal" evidence="3">
    <location>
        <begin position="224"/>
        <end position="443"/>
    </location>
</feature>
<feature type="region of interest" description="Disordered" evidence="2">
    <location>
        <begin position="555"/>
        <end position="583"/>
    </location>
</feature>
<feature type="compositionally biased region" description="Polar residues" evidence="2">
    <location>
        <begin position="16"/>
        <end position="26"/>
    </location>
</feature>
<dbReference type="SUPFAM" id="SSF52540">
    <property type="entry name" value="P-loop containing nucleoside triphosphate hydrolases"/>
    <property type="match status" value="1"/>
</dbReference>
<feature type="domain" description="DUF7605" evidence="4">
    <location>
        <begin position="849"/>
        <end position="1006"/>
    </location>
</feature>
<accession>A0A194V6N7</accession>
<organism evidence="5 6">
    <name type="scientific">Cytospora mali</name>
    <name type="common">Apple Valsa canker fungus</name>
    <name type="synonym">Valsa mali</name>
    <dbReference type="NCBI Taxonomy" id="578113"/>
    <lineage>
        <taxon>Eukaryota</taxon>
        <taxon>Fungi</taxon>
        <taxon>Dikarya</taxon>
        <taxon>Ascomycota</taxon>
        <taxon>Pezizomycotina</taxon>
        <taxon>Sordariomycetes</taxon>
        <taxon>Sordariomycetidae</taxon>
        <taxon>Diaporthales</taxon>
        <taxon>Cytosporaceae</taxon>
        <taxon>Cytospora</taxon>
    </lineage>
</organism>
<protein>
    <submittedName>
        <fullName evidence="5">Nuclear GTPase SLIP-GC</fullName>
    </submittedName>
</protein>
<dbReference type="InterPro" id="IPR045063">
    <property type="entry name" value="Dynamin_N"/>
</dbReference>
<dbReference type="InterPro" id="IPR027417">
    <property type="entry name" value="P-loop_NTPase"/>
</dbReference>
<name>A0A194V6N7_CYTMA</name>
<keyword evidence="1" id="KW-0175">Coiled coil</keyword>
<dbReference type="InterPro" id="IPR056024">
    <property type="entry name" value="DUF7605"/>
</dbReference>
<reference evidence="6" key="1">
    <citation type="submission" date="2014-12" db="EMBL/GenBank/DDBJ databases">
        <title>Genome Sequence of Valsa Canker Pathogens Uncovers a Specific Adaption of Colonization on Woody Bark.</title>
        <authorList>
            <person name="Yin Z."/>
            <person name="Liu H."/>
            <person name="Gao X."/>
            <person name="Li Z."/>
            <person name="Song N."/>
            <person name="Ke X."/>
            <person name="Dai Q."/>
            <person name="Wu Y."/>
            <person name="Sun Y."/>
            <person name="Xu J.-R."/>
            <person name="Kang Z.K."/>
            <person name="Wang L."/>
            <person name="Huang L."/>
        </authorList>
    </citation>
    <scope>NUCLEOTIDE SEQUENCE [LARGE SCALE GENOMIC DNA]</scope>
    <source>
        <strain evidence="6">SXYL134</strain>
    </source>
</reference>
<evidence type="ECO:0000259" key="4">
    <source>
        <dbReference type="Pfam" id="PF24564"/>
    </source>
</evidence>